<reference evidence="3" key="1">
    <citation type="journal article" date="2021" name="Nat. Commun.">
        <title>Genomic analyses provide insights into spinach domestication and the genetic basis of agronomic traits.</title>
        <authorList>
            <person name="Cai X."/>
            <person name="Sun X."/>
            <person name="Xu C."/>
            <person name="Sun H."/>
            <person name="Wang X."/>
            <person name="Ge C."/>
            <person name="Zhang Z."/>
            <person name="Wang Q."/>
            <person name="Fei Z."/>
            <person name="Jiao C."/>
            <person name="Wang Q."/>
        </authorList>
    </citation>
    <scope>NUCLEOTIDE SEQUENCE [LARGE SCALE GENOMIC DNA]</scope>
    <source>
        <strain evidence="3">cv. Varoflay</strain>
    </source>
</reference>
<dbReference type="InterPro" id="IPR018289">
    <property type="entry name" value="MULE_transposase_dom"/>
</dbReference>
<evidence type="ECO:0000259" key="2">
    <source>
        <dbReference type="Pfam" id="PF10551"/>
    </source>
</evidence>
<sequence>MSNEAGGEDVVGHSYKDHMNFCYKLKIKAIEGGDSQVVYDKLQDAYYEDPNFFFRIRTNRYNLICAPFVGINNHCKNTMFACAFLGDEKTESFVWLFETFKKAMGDKSPITLFTDQDAGMARVFPSTRYRLCLWHLMQNAVTQFGVLKSDSTFKAAFNKCLSGCLHEAEFNACWEAMRSESTNNVVGFRATKKTSLTEFYHIFQEIIKRWRRTEDVDEFNTTKSIPTSHYPMTSLLKHGAQVYTHTLFRDFEEEFNLVAQVQLIHTNGPKMIYQVYLEDRVGSAQSVMYDPPNEIIICPCKNFEESGWLCFHCICVLHMNPVQKNPRELCNFVSIMVTILSMKVTMTAGMTYLLFLIIDPIFMLCKADFTTIV</sequence>
<keyword evidence="1" id="KW-0472">Membrane</keyword>
<dbReference type="GeneID" id="130463285"/>
<dbReference type="PANTHER" id="PTHR47718:SF17">
    <property type="entry name" value="PROTEIN FAR1-RELATED SEQUENCE 5-LIKE"/>
    <property type="match status" value="1"/>
</dbReference>
<dbReference type="RefSeq" id="XP_056688352.1">
    <property type="nucleotide sequence ID" value="XM_056832374.1"/>
</dbReference>
<proteinExistence type="predicted"/>
<organism evidence="3 4">
    <name type="scientific">Spinacia oleracea</name>
    <name type="common">Spinach</name>
    <dbReference type="NCBI Taxonomy" id="3562"/>
    <lineage>
        <taxon>Eukaryota</taxon>
        <taxon>Viridiplantae</taxon>
        <taxon>Streptophyta</taxon>
        <taxon>Embryophyta</taxon>
        <taxon>Tracheophyta</taxon>
        <taxon>Spermatophyta</taxon>
        <taxon>Magnoliopsida</taxon>
        <taxon>eudicotyledons</taxon>
        <taxon>Gunneridae</taxon>
        <taxon>Pentapetalae</taxon>
        <taxon>Caryophyllales</taxon>
        <taxon>Chenopodiaceae</taxon>
        <taxon>Chenopodioideae</taxon>
        <taxon>Anserineae</taxon>
        <taxon>Spinacia</taxon>
    </lineage>
</organism>
<protein>
    <submittedName>
        <fullName evidence="4">Protein FAR1-RELATED SEQUENCE 5-like</fullName>
    </submittedName>
</protein>
<evidence type="ECO:0000256" key="1">
    <source>
        <dbReference type="SAM" id="Phobius"/>
    </source>
</evidence>
<keyword evidence="3" id="KW-1185">Reference proteome</keyword>
<keyword evidence="1" id="KW-1133">Transmembrane helix</keyword>
<feature type="transmembrane region" description="Helical" evidence="1">
    <location>
        <begin position="332"/>
        <end position="358"/>
    </location>
</feature>
<feature type="domain" description="MULE transposase" evidence="2">
    <location>
        <begin position="57"/>
        <end position="139"/>
    </location>
</feature>
<reference evidence="4" key="2">
    <citation type="submission" date="2025-08" db="UniProtKB">
        <authorList>
            <consortium name="RefSeq"/>
        </authorList>
    </citation>
    <scope>IDENTIFICATION</scope>
    <source>
        <tissue evidence="4">Leaf</tissue>
    </source>
</reference>
<gene>
    <name evidence="4" type="primary">LOC130463285</name>
</gene>
<dbReference type="PANTHER" id="PTHR47718">
    <property type="entry name" value="OS01G0519700 PROTEIN"/>
    <property type="match status" value="1"/>
</dbReference>
<dbReference type="Pfam" id="PF10551">
    <property type="entry name" value="MULE"/>
    <property type="match status" value="1"/>
</dbReference>
<accession>A0ABM3QY95</accession>
<name>A0ABM3QY95_SPIOL</name>
<dbReference type="Proteomes" id="UP000813463">
    <property type="component" value="Chromosome 6"/>
</dbReference>
<evidence type="ECO:0000313" key="4">
    <source>
        <dbReference type="RefSeq" id="XP_056688352.1"/>
    </source>
</evidence>
<keyword evidence="1" id="KW-0812">Transmembrane</keyword>
<evidence type="ECO:0000313" key="3">
    <source>
        <dbReference type="Proteomes" id="UP000813463"/>
    </source>
</evidence>